<keyword evidence="4" id="KW-1185">Reference proteome</keyword>
<accession>A0A2T8F727</accession>
<keyword evidence="1" id="KW-0597">Phosphoprotein</keyword>
<dbReference type="PANTHER" id="PTHR44520">
    <property type="entry name" value="RESPONSE REGULATOR RCP1-RELATED"/>
    <property type="match status" value="1"/>
</dbReference>
<dbReference type="PANTHER" id="PTHR44520:SF1">
    <property type="entry name" value="TWO-COMPONENT SYSTEM REGULATORY PROTEIN"/>
    <property type="match status" value="1"/>
</dbReference>
<proteinExistence type="predicted"/>
<comment type="caution">
    <text evidence="3">The sequence shown here is derived from an EMBL/GenBank/DDBJ whole genome shotgun (WGS) entry which is preliminary data.</text>
</comment>
<dbReference type="SMART" id="SM00448">
    <property type="entry name" value="REC"/>
    <property type="match status" value="1"/>
</dbReference>
<feature type="modified residue" description="4-aspartylphosphate" evidence="1">
    <location>
        <position position="82"/>
    </location>
</feature>
<name>A0A2T8F727_9ACTN</name>
<feature type="domain" description="Response regulatory" evidence="2">
    <location>
        <begin position="21"/>
        <end position="149"/>
    </location>
</feature>
<dbReference type="InterPro" id="IPR011006">
    <property type="entry name" value="CheY-like_superfamily"/>
</dbReference>
<evidence type="ECO:0000259" key="2">
    <source>
        <dbReference type="PROSITE" id="PS50110"/>
    </source>
</evidence>
<evidence type="ECO:0000313" key="4">
    <source>
        <dbReference type="Proteomes" id="UP000246018"/>
    </source>
</evidence>
<gene>
    <name evidence="3" type="ORF">DDE18_16040</name>
</gene>
<dbReference type="Gene3D" id="3.40.50.2300">
    <property type="match status" value="1"/>
</dbReference>
<evidence type="ECO:0000313" key="3">
    <source>
        <dbReference type="EMBL" id="PVG81524.1"/>
    </source>
</evidence>
<dbReference type="CDD" id="cd17557">
    <property type="entry name" value="REC_Rcp-like"/>
    <property type="match status" value="1"/>
</dbReference>
<evidence type="ECO:0000256" key="1">
    <source>
        <dbReference type="PROSITE-ProRule" id="PRU00169"/>
    </source>
</evidence>
<dbReference type="OrthoDB" id="9793549at2"/>
<dbReference type="SUPFAM" id="SSF52172">
    <property type="entry name" value="CheY-like"/>
    <property type="match status" value="1"/>
</dbReference>
<dbReference type="PROSITE" id="PS50110">
    <property type="entry name" value="RESPONSE_REGULATORY"/>
    <property type="match status" value="1"/>
</dbReference>
<organism evidence="3 4">
    <name type="scientific">Nocardioides gansuensis</name>
    <dbReference type="NCBI Taxonomy" id="2138300"/>
    <lineage>
        <taxon>Bacteria</taxon>
        <taxon>Bacillati</taxon>
        <taxon>Actinomycetota</taxon>
        <taxon>Actinomycetes</taxon>
        <taxon>Propionibacteriales</taxon>
        <taxon>Nocardioidaceae</taxon>
        <taxon>Nocardioides</taxon>
    </lineage>
</organism>
<reference evidence="3 4" key="1">
    <citation type="submission" date="2018-04" db="EMBL/GenBank/DDBJ databases">
        <title>Genome of Nocardioides gansuensis WSJ-1.</title>
        <authorList>
            <person name="Wu S."/>
            <person name="Wang G."/>
        </authorList>
    </citation>
    <scope>NUCLEOTIDE SEQUENCE [LARGE SCALE GENOMIC DNA]</scope>
    <source>
        <strain evidence="3 4">WSJ-1</strain>
    </source>
</reference>
<protein>
    <submittedName>
        <fullName evidence="3">Two-component system response regulator</fullName>
    </submittedName>
</protein>
<dbReference type="InterPro" id="IPR052893">
    <property type="entry name" value="TCS_response_regulator"/>
</dbReference>
<dbReference type="AlphaFoldDB" id="A0A2T8F727"/>
<dbReference type="Proteomes" id="UP000246018">
    <property type="component" value="Unassembled WGS sequence"/>
</dbReference>
<dbReference type="GO" id="GO:0000160">
    <property type="term" value="P:phosphorelay signal transduction system"/>
    <property type="evidence" value="ECO:0007669"/>
    <property type="project" value="InterPro"/>
</dbReference>
<sequence>MAHHQHRAHRPGRHVVTDNPPILLAEDDPSHVLLVRRFLAKGGLVNPVHAVSDGAEALAYLFGEGEYADRRRHPLPAAVITDLHLAGLGGMELLEGVRGHEDFADIPIVVMSGSTEGRDIEQVHELGAAAYLVKPIAFEALLDVLHDLGLPWALQRPAQSTTSTRESRT</sequence>
<dbReference type="InterPro" id="IPR001789">
    <property type="entry name" value="Sig_transdc_resp-reg_receiver"/>
</dbReference>
<dbReference type="Pfam" id="PF00072">
    <property type="entry name" value="Response_reg"/>
    <property type="match status" value="1"/>
</dbReference>
<dbReference type="EMBL" id="QDGZ01000007">
    <property type="protein sequence ID" value="PVG81524.1"/>
    <property type="molecule type" value="Genomic_DNA"/>
</dbReference>